<dbReference type="Proteomes" id="UP000278962">
    <property type="component" value="Unassembled WGS sequence"/>
</dbReference>
<dbReference type="EMBL" id="RBIL01000002">
    <property type="protein sequence ID" value="RKQ88246.1"/>
    <property type="molecule type" value="Genomic_DNA"/>
</dbReference>
<dbReference type="Gene3D" id="3.30.70.100">
    <property type="match status" value="1"/>
</dbReference>
<comment type="caution">
    <text evidence="3">The sequence shown here is derived from an EMBL/GenBank/DDBJ whole genome shotgun (WGS) entry which is preliminary data.</text>
</comment>
<evidence type="ECO:0000313" key="4">
    <source>
        <dbReference type="Proteomes" id="UP000278962"/>
    </source>
</evidence>
<sequence>MTVPYGGAMTDHVVLLSLRAGVADAELSRLGDLLAGLPERIDGIESVRFGPSTSPEGLEQGYDYGFLITFTDAHARDRYLPHPEHAPVSALVQQLSEGVLVFDVGT</sequence>
<evidence type="ECO:0000256" key="1">
    <source>
        <dbReference type="ARBA" id="ARBA00011738"/>
    </source>
</evidence>
<name>A0A660L2X3_9ACTN</name>
<dbReference type="SUPFAM" id="SSF54909">
    <property type="entry name" value="Dimeric alpha+beta barrel"/>
    <property type="match status" value="1"/>
</dbReference>
<evidence type="ECO:0000259" key="2">
    <source>
        <dbReference type="PROSITE" id="PS51502"/>
    </source>
</evidence>
<organism evidence="3 4">
    <name type="scientific">Solirubrobacter pauli</name>
    <dbReference type="NCBI Taxonomy" id="166793"/>
    <lineage>
        <taxon>Bacteria</taxon>
        <taxon>Bacillati</taxon>
        <taxon>Actinomycetota</taxon>
        <taxon>Thermoleophilia</taxon>
        <taxon>Solirubrobacterales</taxon>
        <taxon>Solirubrobacteraceae</taxon>
        <taxon>Solirubrobacter</taxon>
    </lineage>
</organism>
<comment type="subunit">
    <text evidence="1">Homodimer.</text>
</comment>
<reference evidence="3 4" key="1">
    <citation type="submission" date="2018-10" db="EMBL/GenBank/DDBJ databases">
        <title>Genomic Encyclopedia of Archaeal and Bacterial Type Strains, Phase II (KMG-II): from individual species to whole genera.</title>
        <authorList>
            <person name="Goeker M."/>
        </authorList>
    </citation>
    <scope>NUCLEOTIDE SEQUENCE [LARGE SCALE GENOMIC DNA]</scope>
    <source>
        <strain evidence="3 4">DSM 14954</strain>
    </source>
</reference>
<dbReference type="PANTHER" id="PTHR33178:SF10">
    <property type="entry name" value="STRESS-RESPONSE A_B BARREL DOMAIN-CONTAINING PROTEIN"/>
    <property type="match status" value="1"/>
</dbReference>
<dbReference type="InterPro" id="IPR013097">
    <property type="entry name" value="Dabb"/>
</dbReference>
<protein>
    <submittedName>
        <fullName evidence="3">Stress responsive alpha/beta barrel protein</fullName>
    </submittedName>
</protein>
<dbReference type="InterPro" id="IPR011008">
    <property type="entry name" value="Dimeric_a/b-barrel"/>
</dbReference>
<accession>A0A660L2X3</accession>
<keyword evidence="4" id="KW-1185">Reference proteome</keyword>
<proteinExistence type="predicted"/>
<dbReference type="PANTHER" id="PTHR33178">
    <property type="match status" value="1"/>
</dbReference>
<dbReference type="AlphaFoldDB" id="A0A660L2X3"/>
<dbReference type="PROSITE" id="PS51502">
    <property type="entry name" value="S_R_A_B_BARREL"/>
    <property type="match status" value="1"/>
</dbReference>
<feature type="domain" description="Stress-response A/B barrel" evidence="2">
    <location>
        <begin position="10"/>
        <end position="104"/>
    </location>
</feature>
<dbReference type="InterPro" id="IPR044662">
    <property type="entry name" value="HS1/DABB1-like"/>
</dbReference>
<dbReference type="Pfam" id="PF07876">
    <property type="entry name" value="Dabb"/>
    <property type="match status" value="1"/>
</dbReference>
<evidence type="ECO:0000313" key="3">
    <source>
        <dbReference type="EMBL" id="RKQ88246.1"/>
    </source>
</evidence>
<gene>
    <name evidence="3" type="ORF">C8N24_6288</name>
</gene>
<dbReference type="SMART" id="SM00886">
    <property type="entry name" value="Dabb"/>
    <property type="match status" value="1"/>
</dbReference>